<evidence type="ECO:0000313" key="14">
    <source>
        <dbReference type="EMBL" id="AKV80949.1"/>
    </source>
</evidence>
<dbReference type="RefSeq" id="WP_012021134.1">
    <property type="nucleotide sequence ID" value="NZ_AP019770.1"/>
</dbReference>
<name>A0A088E5Q2_9CREN</name>
<keyword evidence="3" id="KW-1003">Cell membrane</keyword>
<dbReference type="InterPro" id="IPR023408">
    <property type="entry name" value="MscS_beta-dom_sf"/>
</dbReference>
<dbReference type="AlphaFoldDB" id="A0A088E5Q2"/>
<evidence type="ECO:0000313" key="13">
    <source>
        <dbReference type="EMBL" id="AKV78704.1"/>
    </source>
</evidence>
<dbReference type="PANTHER" id="PTHR30221:SF20">
    <property type="entry name" value="SMALL-CONDUCTANCE MECHANOSENSITIVE CHANNEL"/>
    <property type="match status" value="1"/>
</dbReference>
<evidence type="ECO:0000256" key="6">
    <source>
        <dbReference type="ARBA" id="ARBA00023136"/>
    </source>
</evidence>
<dbReference type="EMBL" id="CP012176">
    <property type="protein sequence ID" value="AKV83190.1"/>
    <property type="molecule type" value="Genomic_DNA"/>
</dbReference>
<proteinExistence type="inferred from homology"/>
<keyword evidence="4 7" id="KW-0812">Transmembrane</keyword>
<dbReference type="EMBL" id="CP012173">
    <property type="protein sequence ID" value="AKV76452.1"/>
    <property type="molecule type" value="Genomic_DNA"/>
</dbReference>
<evidence type="ECO:0000313" key="11">
    <source>
        <dbReference type="EMBL" id="AKV74213.1"/>
    </source>
</evidence>
<organism evidence="10 16">
    <name type="scientific">Metallosphaera sedula</name>
    <dbReference type="NCBI Taxonomy" id="43687"/>
    <lineage>
        <taxon>Archaea</taxon>
        <taxon>Thermoproteota</taxon>
        <taxon>Thermoprotei</taxon>
        <taxon>Sulfolobales</taxon>
        <taxon>Sulfolobaceae</taxon>
        <taxon>Metallosphaera</taxon>
    </lineage>
</organism>
<dbReference type="Proteomes" id="UP000068832">
    <property type="component" value="Chromosome"/>
</dbReference>
<evidence type="ECO:0000313" key="17">
    <source>
        <dbReference type="Proteomes" id="UP000056255"/>
    </source>
</evidence>
<feature type="transmembrane region" description="Helical" evidence="7">
    <location>
        <begin position="80"/>
        <end position="101"/>
    </location>
</feature>
<evidence type="ECO:0000313" key="10">
    <source>
        <dbReference type="EMBL" id="AIM27333.1"/>
    </source>
</evidence>
<keyword evidence="6 7" id="KW-0472">Membrane</keyword>
<evidence type="ECO:0000256" key="5">
    <source>
        <dbReference type="ARBA" id="ARBA00022989"/>
    </source>
</evidence>
<reference evidence="10 16" key="1">
    <citation type="journal article" date="2014" name="J. Bacteriol.">
        <title>Role of an Archaeal PitA Transporter in the Copper and Arsenic Resistance of Metallosphaera sedula, an Extreme Thermoacidophile.</title>
        <authorList>
            <person name="McCarthy S."/>
            <person name="Ai C."/>
            <person name="Wheaton G."/>
            <person name="Tevatia R."/>
            <person name="Eckrich V."/>
            <person name="Kelly R."/>
            <person name="Blum P."/>
        </authorList>
    </citation>
    <scope>NUCLEOTIDE SEQUENCE [LARGE SCALE GENOMIC DNA]</scope>
    <source>
        <strain evidence="10 16">CuR1</strain>
    </source>
</reference>
<protein>
    <submittedName>
        <fullName evidence="11">Mechanosensitive ion channel protein MscS</fullName>
    </submittedName>
    <submittedName>
        <fullName evidence="10">MscS Mechanosensitive ion channel</fullName>
    </submittedName>
</protein>
<evidence type="ECO:0000313" key="15">
    <source>
        <dbReference type="EMBL" id="AKV83190.1"/>
    </source>
</evidence>
<dbReference type="Proteomes" id="UP000062398">
    <property type="component" value="Chromosome"/>
</dbReference>
<evidence type="ECO:0000256" key="3">
    <source>
        <dbReference type="ARBA" id="ARBA00022475"/>
    </source>
</evidence>
<dbReference type="EMBL" id="CP012172">
    <property type="protein sequence ID" value="AKV74213.1"/>
    <property type="molecule type" value="Genomic_DNA"/>
</dbReference>
<evidence type="ECO:0000259" key="9">
    <source>
        <dbReference type="Pfam" id="PF21082"/>
    </source>
</evidence>
<evidence type="ECO:0000256" key="4">
    <source>
        <dbReference type="ARBA" id="ARBA00022692"/>
    </source>
</evidence>
<evidence type="ECO:0000313" key="19">
    <source>
        <dbReference type="Proteomes" id="UP000062398"/>
    </source>
</evidence>
<dbReference type="Proteomes" id="UP000056255">
    <property type="component" value="Chromosome"/>
</dbReference>
<dbReference type="InterPro" id="IPR010920">
    <property type="entry name" value="LSM_dom_sf"/>
</dbReference>
<feature type="transmembrane region" description="Helical" evidence="7">
    <location>
        <begin position="7"/>
        <end position="28"/>
    </location>
</feature>
<evidence type="ECO:0000313" key="12">
    <source>
        <dbReference type="EMBL" id="AKV76452.1"/>
    </source>
</evidence>
<dbReference type="Gene3D" id="2.30.30.60">
    <property type="match status" value="1"/>
</dbReference>
<evidence type="ECO:0000256" key="1">
    <source>
        <dbReference type="ARBA" id="ARBA00004651"/>
    </source>
</evidence>
<dbReference type="SUPFAM" id="SSF82689">
    <property type="entry name" value="Mechanosensitive channel protein MscS (YggB), C-terminal domain"/>
    <property type="match status" value="1"/>
</dbReference>
<dbReference type="Pfam" id="PF00924">
    <property type="entry name" value="MS_channel_2nd"/>
    <property type="match status" value="1"/>
</dbReference>
<dbReference type="EMBL" id="CP008822">
    <property type="protein sequence ID" value="AIM27333.1"/>
    <property type="molecule type" value="Genomic_DNA"/>
</dbReference>
<evidence type="ECO:0000313" key="21">
    <source>
        <dbReference type="Proteomes" id="UP000068832"/>
    </source>
</evidence>
<sequence>MIQFINYLEAVLVVAISFVVARILVVVVKRRLHGELPVHVTQNLTKGIYYALIAVGIGIAIGITGINVTGLLVTGGVVGIILGLALQSTLSNFFAGLLIIFEKPFTVGQVVNYQGVIGTVVDIGLLSTKLYSWEGHFVRVPNSVLFTSQLVNYSKSIVRLVRIQFTVFQESDLNRIMEAVKNKLNEQWYVLVNPEVVVFPIQFTENGVQIEARAWTPQSTWFELYRNIGQVIDQALKELGVRYAYKKVILDEDGKR</sequence>
<dbReference type="InterPro" id="IPR011014">
    <property type="entry name" value="MscS_channel_TM-2"/>
</dbReference>
<dbReference type="Proteomes" id="UP000029084">
    <property type="component" value="Chromosome"/>
</dbReference>
<evidence type="ECO:0000256" key="7">
    <source>
        <dbReference type="SAM" id="Phobius"/>
    </source>
</evidence>
<dbReference type="Gene3D" id="3.30.70.100">
    <property type="match status" value="1"/>
</dbReference>
<accession>A0A088E5Q2</accession>
<dbReference type="SUPFAM" id="SSF50182">
    <property type="entry name" value="Sm-like ribonucleoproteins"/>
    <property type="match status" value="1"/>
</dbReference>
<dbReference type="OMA" id="INWSHND"/>
<evidence type="ECO:0000259" key="8">
    <source>
        <dbReference type="Pfam" id="PF00924"/>
    </source>
</evidence>
<evidence type="ECO:0000313" key="20">
    <source>
        <dbReference type="Proteomes" id="UP000062475"/>
    </source>
</evidence>
<dbReference type="GO" id="GO:0008381">
    <property type="term" value="F:mechanosensitive monoatomic ion channel activity"/>
    <property type="evidence" value="ECO:0007669"/>
    <property type="project" value="InterPro"/>
</dbReference>
<dbReference type="PANTHER" id="PTHR30221">
    <property type="entry name" value="SMALL-CONDUCTANCE MECHANOSENSITIVE CHANNEL"/>
    <property type="match status" value="1"/>
</dbReference>
<feature type="domain" description="Mechanosensitive ion channel MscS C-terminal" evidence="9">
    <location>
        <begin position="161"/>
        <end position="242"/>
    </location>
</feature>
<keyword evidence="5 7" id="KW-1133">Transmembrane helix</keyword>
<evidence type="ECO:0000313" key="16">
    <source>
        <dbReference type="Proteomes" id="UP000029084"/>
    </source>
</evidence>
<dbReference type="SUPFAM" id="SSF82861">
    <property type="entry name" value="Mechanosensitive channel protein MscS (YggB), transmembrane region"/>
    <property type="match status" value="1"/>
</dbReference>
<comment type="subcellular location">
    <subcellularLocation>
        <location evidence="1">Cell membrane</location>
        <topology evidence="1">Multi-pass membrane protein</topology>
    </subcellularLocation>
</comment>
<dbReference type="GeneID" id="91755676"/>
<dbReference type="GO" id="GO:0005886">
    <property type="term" value="C:plasma membrane"/>
    <property type="evidence" value="ECO:0007669"/>
    <property type="project" value="UniProtKB-SubCell"/>
</dbReference>
<dbReference type="Proteomes" id="UP000061362">
    <property type="component" value="Chromosome"/>
</dbReference>
<dbReference type="InterPro" id="IPR006685">
    <property type="entry name" value="MscS_channel_2nd"/>
</dbReference>
<dbReference type="Pfam" id="PF21082">
    <property type="entry name" value="MS_channel_3rd"/>
    <property type="match status" value="1"/>
</dbReference>
<dbReference type="Proteomes" id="UP000062475">
    <property type="component" value="Chromosome"/>
</dbReference>
<dbReference type="InterPro" id="IPR045275">
    <property type="entry name" value="MscS_archaea/bacteria_type"/>
</dbReference>
<gene>
    <name evidence="10" type="ORF">HA72_1186</name>
    <name evidence="11" type="ORF">MsedA_1202</name>
    <name evidence="12" type="ORF">MsedB_1204</name>
    <name evidence="13" type="ORF">MsedC_1202</name>
    <name evidence="14" type="ORF">MsedD_1203</name>
    <name evidence="15" type="ORF">MsedE_1205</name>
</gene>
<dbReference type="PATRIC" id="fig|43687.5.peg.1285"/>
<feature type="domain" description="Mechanosensitive ion channel MscS" evidence="8">
    <location>
        <begin position="89"/>
        <end position="155"/>
    </location>
</feature>
<dbReference type="InterPro" id="IPR011066">
    <property type="entry name" value="MscS_channel_C_sf"/>
</dbReference>
<dbReference type="Gene3D" id="1.10.287.1260">
    <property type="match status" value="1"/>
</dbReference>
<evidence type="ECO:0000256" key="2">
    <source>
        <dbReference type="ARBA" id="ARBA00008017"/>
    </source>
</evidence>
<feature type="transmembrane region" description="Helical" evidence="7">
    <location>
        <begin position="48"/>
        <end position="73"/>
    </location>
</feature>
<comment type="similarity">
    <text evidence="2">Belongs to the MscS (TC 1.A.23) family.</text>
</comment>
<reference evidence="18 19" key="2">
    <citation type="journal article" date="2015" name="Genome Announc.">
        <title>Complete Genome Sequences of Evolved Arsenate-Resistant Metallosphaera sedula Strains.</title>
        <authorList>
            <person name="Ai C."/>
            <person name="McCarthy S."/>
            <person name="Schackwitz W."/>
            <person name="Martin J."/>
            <person name="Lipzen A."/>
            <person name="Blum P."/>
        </authorList>
    </citation>
    <scope>NUCLEOTIDE SEQUENCE [LARGE SCALE GENOMIC DNA]</scope>
    <source>
        <strain evidence="13 19">ARS120-1</strain>
        <strain evidence="14 18">ARS120-2</strain>
        <strain evidence="11 21">ARS50-1</strain>
        <strain evidence="12 20">ARS50-2</strain>
    </source>
</reference>
<dbReference type="InterPro" id="IPR049278">
    <property type="entry name" value="MS_channel_C"/>
</dbReference>
<dbReference type="EMBL" id="CP012175">
    <property type="protein sequence ID" value="AKV80949.1"/>
    <property type="molecule type" value="Genomic_DNA"/>
</dbReference>
<reference evidence="15 17" key="3">
    <citation type="submission" date="2015-07" db="EMBL/GenBank/DDBJ databases">
        <title>Physiological, transcriptional responses and genome re-sequencing of acid resistant extremely thermoacidophilic Metallosphaera sedula SARC-M1.</title>
        <authorList>
            <person name="Ai C."/>
            <person name="McCarthy S."/>
            <person name="Eckrich V."/>
            <person name="Rudrappa D."/>
            <person name="Qiu G."/>
            <person name="Blum P."/>
        </authorList>
    </citation>
    <scope>NUCLEOTIDE SEQUENCE [LARGE SCALE GENOMIC DNA]</scope>
    <source>
        <strain evidence="15 17">SARC-M1</strain>
    </source>
</reference>
<dbReference type="EMBL" id="CP012174">
    <property type="protein sequence ID" value="AKV78704.1"/>
    <property type="molecule type" value="Genomic_DNA"/>
</dbReference>
<evidence type="ECO:0000313" key="18">
    <source>
        <dbReference type="Proteomes" id="UP000061362"/>
    </source>
</evidence>